<dbReference type="InterPro" id="IPR000330">
    <property type="entry name" value="SNF2_N"/>
</dbReference>
<dbReference type="InterPro" id="IPR004042">
    <property type="entry name" value="Intein_endonuc_central"/>
</dbReference>
<dbReference type="EMBL" id="JASNGB010000226">
    <property type="protein sequence ID" value="MDL2345556.1"/>
    <property type="molecule type" value="Genomic_DNA"/>
</dbReference>
<feature type="domain" description="DOD-type homing endonuclease" evidence="2">
    <location>
        <begin position="185"/>
        <end position="316"/>
    </location>
</feature>
<feature type="domain" description="Helicase C-terminal" evidence="4">
    <location>
        <begin position="679"/>
        <end position="832"/>
    </location>
</feature>
<name>A0ABT7JKG6_9DEIO</name>
<feature type="non-terminal residue" evidence="5">
    <location>
        <position position="1"/>
    </location>
</feature>
<keyword evidence="6" id="KW-1185">Reference proteome</keyword>
<keyword evidence="1" id="KW-0378">Hydrolase</keyword>
<dbReference type="InterPro" id="IPR036844">
    <property type="entry name" value="Hint_dom_sf"/>
</dbReference>
<dbReference type="PROSITE" id="PS51194">
    <property type="entry name" value="HELICASE_CTER"/>
    <property type="match status" value="1"/>
</dbReference>
<dbReference type="Gene3D" id="3.10.28.10">
    <property type="entry name" value="Homing endonucleases"/>
    <property type="match status" value="1"/>
</dbReference>
<dbReference type="InterPro" id="IPR027434">
    <property type="entry name" value="Homing_endonucl"/>
</dbReference>
<dbReference type="PANTHER" id="PTHR10799">
    <property type="entry name" value="SNF2/RAD54 HELICASE FAMILY"/>
    <property type="match status" value="1"/>
</dbReference>
<dbReference type="SUPFAM" id="SSF52540">
    <property type="entry name" value="P-loop containing nucleoside triphosphate hydrolases"/>
    <property type="match status" value="3"/>
</dbReference>
<sequence length="847" mass="92822">LGAERLLELGRRLRSFRGVADVPPPRRLDADLRPYQRQGLSWLQFLREYDLGGILADDMGLGKAQPLDARVLTPLGWTRMGDLQVGDFVIGRNGRPTQVTGVYPQGERPIYRVTLTDGASVEVDGEHLWAVNTPVRKRRGLSGRVLTTAQIMDDLADAAGNLKHYVPVVEPVQFAARDLPVDPYTLGALLGGGCLKRSVEISSEDELVGALALPSGVSASVVERPSHKVSTDRLVTAGQWAPNPLRDALRGLGLHGLGSREKFIPPPYFLGSAEQRLALLQGLLDMDGQAGVVVEYVSVSEHLARGVVELTQSLGGTARIRQKRTTHTHLGEQRGGLAWRVTLKLPPQLDPFRFPAKLAAYRRPTRYPPSRGIRSAEFVGIKAAQCIAVAAPDHLYVTEAYIVTHNTLQTLAHLQTEKEAGRADRPSLVIAPTSVLGNWRTEAARFTPGLRVLTLHGPGRKADFDRVPDHDLVLSTYPLLPRDVGALREHEFHLLVLDEAQNIKNPRSAAARAAGALRARHRLALTGTPLENHLGELWSQFNFLMPGLLHDEKTFRELYRTPIEKGGDRARQAALAARVRPFILRREKRDVASELPPKTEIPVRVTLDGDQRDLYETVRVTMLERVREELDTRGLARSTVAILDALLKLRQAVTDPRLVRLEAAREVTGSAKLDWLTSNLPQMVEEGRRVLIFSQFATLLGLLEATLTDLGIGYAKLTGQTKNRAAQIGRFQGGEVPVFLISLKAGGVGLNLTAADTVIHLDPWWNPAAEAQATDRAYRIGQDKPVFVYKLIAAGSVEERILDLQGRKSALARGVLDGGLTSATQLTTGDLERLFAPLEDGTEGSGP</sequence>
<dbReference type="InterPro" id="IPR049730">
    <property type="entry name" value="SNF2/RAD54-like_C"/>
</dbReference>
<comment type="caution">
    <text evidence="5">The sequence shown here is derived from an EMBL/GenBank/DDBJ whole genome shotgun (WGS) entry which is preliminary data.</text>
</comment>
<dbReference type="InterPro" id="IPR027417">
    <property type="entry name" value="P-loop_NTPase"/>
</dbReference>
<dbReference type="PROSITE" id="PS50819">
    <property type="entry name" value="INTEIN_ENDONUCLEASE"/>
    <property type="match status" value="1"/>
</dbReference>
<dbReference type="Gene3D" id="3.40.50.300">
    <property type="entry name" value="P-loop containing nucleotide triphosphate hydrolases"/>
    <property type="match status" value="1"/>
</dbReference>
<organism evidence="5 6">
    <name type="scientific">Deinococcus rhizophilus</name>
    <dbReference type="NCBI Taxonomy" id="3049544"/>
    <lineage>
        <taxon>Bacteria</taxon>
        <taxon>Thermotogati</taxon>
        <taxon>Deinococcota</taxon>
        <taxon>Deinococci</taxon>
        <taxon>Deinococcales</taxon>
        <taxon>Deinococcaceae</taxon>
        <taxon>Deinococcus</taxon>
    </lineage>
</organism>
<evidence type="ECO:0000256" key="1">
    <source>
        <dbReference type="ARBA" id="ARBA00022801"/>
    </source>
</evidence>
<dbReference type="SMART" id="SM00490">
    <property type="entry name" value="HELICc"/>
    <property type="match status" value="1"/>
</dbReference>
<accession>A0ABT7JKG6</accession>
<dbReference type="SUPFAM" id="SSF55608">
    <property type="entry name" value="Homing endonucleases"/>
    <property type="match status" value="1"/>
</dbReference>
<protein>
    <submittedName>
        <fullName evidence="5">SNF2-related protein</fullName>
    </submittedName>
</protein>
<evidence type="ECO:0000259" key="4">
    <source>
        <dbReference type="PROSITE" id="PS51194"/>
    </source>
</evidence>
<dbReference type="RefSeq" id="WP_285525160.1">
    <property type="nucleotide sequence ID" value="NZ_JASNGB010000226.1"/>
</dbReference>
<dbReference type="Proteomes" id="UP001302059">
    <property type="component" value="Unassembled WGS sequence"/>
</dbReference>
<evidence type="ECO:0000313" key="6">
    <source>
        <dbReference type="Proteomes" id="UP001302059"/>
    </source>
</evidence>
<proteinExistence type="predicted"/>
<feature type="domain" description="Helicase ATP-binding" evidence="3">
    <location>
        <begin position="387"/>
        <end position="547"/>
    </location>
</feature>
<dbReference type="Gene3D" id="2.170.16.10">
    <property type="entry name" value="Hedgehog/Intein (Hint) domain"/>
    <property type="match status" value="1"/>
</dbReference>
<dbReference type="CDD" id="cd18793">
    <property type="entry name" value="SF2_C_SNF"/>
    <property type="match status" value="1"/>
</dbReference>
<dbReference type="Pfam" id="PF00271">
    <property type="entry name" value="Helicase_C"/>
    <property type="match status" value="1"/>
</dbReference>
<dbReference type="InterPro" id="IPR038718">
    <property type="entry name" value="SNF2-like_sf"/>
</dbReference>
<dbReference type="Pfam" id="PF00176">
    <property type="entry name" value="SNF2-rel_dom"/>
    <property type="match status" value="1"/>
</dbReference>
<dbReference type="InterPro" id="IPR001650">
    <property type="entry name" value="Helicase_C-like"/>
</dbReference>
<reference evidence="5 6" key="1">
    <citation type="submission" date="2023-05" db="EMBL/GenBank/DDBJ databases">
        <authorList>
            <person name="Gao F."/>
        </authorList>
    </citation>
    <scope>NUCLEOTIDE SEQUENCE [LARGE SCALE GENOMIC DNA]</scope>
    <source>
        <strain evidence="5 6">MIMF12</strain>
    </source>
</reference>
<dbReference type="PROSITE" id="PS51192">
    <property type="entry name" value="HELICASE_ATP_BIND_1"/>
    <property type="match status" value="1"/>
</dbReference>
<evidence type="ECO:0000259" key="2">
    <source>
        <dbReference type="PROSITE" id="PS50819"/>
    </source>
</evidence>
<dbReference type="InterPro" id="IPR014001">
    <property type="entry name" value="Helicase_ATP-bd"/>
</dbReference>
<dbReference type="SMART" id="SM00487">
    <property type="entry name" value="DEXDc"/>
    <property type="match status" value="1"/>
</dbReference>
<dbReference type="Gene3D" id="3.40.50.10810">
    <property type="entry name" value="Tandem AAA-ATPase domain"/>
    <property type="match status" value="2"/>
</dbReference>
<dbReference type="SUPFAM" id="SSF51294">
    <property type="entry name" value="Hedgehog/intein (Hint) domain"/>
    <property type="match status" value="1"/>
</dbReference>
<evidence type="ECO:0000259" key="3">
    <source>
        <dbReference type="PROSITE" id="PS51192"/>
    </source>
</evidence>
<gene>
    <name evidence="5" type="ORF">QOL99_15575</name>
</gene>
<evidence type="ECO:0000313" key="5">
    <source>
        <dbReference type="EMBL" id="MDL2345556.1"/>
    </source>
</evidence>